<evidence type="ECO:0000313" key="3">
    <source>
        <dbReference type="Proteomes" id="UP000291404"/>
    </source>
</evidence>
<proteinExistence type="predicted"/>
<accession>A0A4Q9KU08</accession>
<feature type="transmembrane region" description="Helical" evidence="1">
    <location>
        <begin position="168"/>
        <end position="194"/>
    </location>
</feature>
<keyword evidence="3" id="KW-1185">Reference proteome</keyword>
<feature type="transmembrane region" description="Helical" evidence="1">
    <location>
        <begin position="12"/>
        <end position="30"/>
    </location>
</feature>
<protein>
    <submittedName>
        <fullName evidence="2">Uncharacterized protein</fullName>
    </submittedName>
</protein>
<dbReference type="VEuPathDB" id="MicrosporidiaDB:CWI36_2451p0010"/>
<dbReference type="AlphaFoldDB" id="A0A4Q9KU08"/>
<sequence>MNKDMKIHSFKSLLKIFPLVFILSCFFNAINNLNFIQILNPFRTFPIRIIISSTFYLIYQHFLNTTVPTFSYKNVYFVTQLTLLFISHLFYIPPYILKENIFYSIILISISTPLHHVSFSLIYTQNIGLFKYLQKERKRIVMVTLRNTKILFISFFTLTFIISVYNSLIYISLIFLIIFFMNLHFYITNTLYIYTYSLFNKSLLSPLSISYISNPITQIRRFYFNQYLQQSLTYNNVYLSSKISENIILFYKIELQKCITLLSNLKNVSNNFNMSKYTLIPLVIKKENKIFEKNNSLKESKDMVFIKKVRKWNFFNIFVEYVKYRIQLHFILQEYNGCIFYLKESLVYFKKMRKEKDPFGLVDVFIKDVKNSMSVFFETGVAVQEEIKINLSVSVLFKDYEMV</sequence>
<feature type="transmembrane region" description="Helical" evidence="1">
    <location>
        <begin position="144"/>
        <end position="162"/>
    </location>
</feature>
<feature type="transmembrane region" description="Helical" evidence="1">
    <location>
        <begin position="102"/>
        <end position="123"/>
    </location>
</feature>
<gene>
    <name evidence="2" type="ORF">CWI36_2451p0010</name>
</gene>
<feature type="transmembrane region" description="Helical" evidence="1">
    <location>
        <begin position="75"/>
        <end position="96"/>
    </location>
</feature>
<feature type="transmembrane region" description="Helical" evidence="1">
    <location>
        <begin position="45"/>
        <end position="63"/>
    </location>
</feature>
<comment type="caution">
    <text evidence="2">The sequence shown here is derived from an EMBL/GenBank/DDBJ whole genome shotgun (WGS) entry which is preliminary data.</text>
</comment>
<organism evidence="2 3">
    <name type="scientific">Hamiltosporidium magnivora</name>
    <dbReference type="NCBI Taxonomy" id="148818"/>
    <lineage>
        <taxon>Eukaryota</taxon>
        <taxon>Fungi</taxon>
        <taxon>Fungi incertae sedis</taxon>
        <taxon>Microsporidia</taxon>
        <taxon>Dubosqiidae</taxon>
        <taxon>Hamiltosporidium</taxon>
    </lineage>
</organism>
<keyword evidence="1" id="KW-1133">Transmembrane helix</keyword>
<keyword evidence="1" id="KW-0472">Membrane</keyword>
<reference evidence="2 3" key="1">
    <citation type="submission" date="2017-12" db="EMBL/GenBank/DDBJ databases">
        <authorList>
            <person name="Pombert J.-F."/>
            <person name="Haag K.L."/>
            <person name="Ebert D."/>
        </authorList>
    </citation>
    <scope>NUCLEOTIDE SEQUENCE [LARGE SCALE GENOMIC DNA]</scope>
    <source>
        <strain evidence="2">BE-OM-2</strain>
    </source>
</reference>
<dbReference type="EMBL" id="PITI01002451">
    <property type="protein sequence ID" value="TBT98293.1"/>
    <property type="molecule type" value="Genomic_DNA"/>
</dbReference>
<evidence type="ECO:0000313" key="2">
    <source>
        <dbReference type="EMBL" id="TBT98293.1"/>
    </source>
</evidence>
<name>A0A4Q9KU08_9MICR</name>
<keyword evidence="1" id="KW-0812">Transmembrane</keyword>
<evidence type="ECO:0000256" key="1">
    <source>
        <dbReference type="SAM" id="Phobius"/>
    </source>
</evidence>
<dbReference type="Proteomes" id="UP000291404">
    <property type="component" value="Unassembled WGS sequence"/>
</dbReference>